<dbReference type="InterPro" id="IPR015422">
    <property type="entry name" value="PyrdxlP-dep_Trfase_small"/>
</dbReference>
<dbReference type="AlphaFoldDB" id="A0AAI8VAD6"/>
<dbReference type="Proteomes" id="UP001295740">
    <property type="component" value="Unassembled WGS sequence"/>
</dbReference>
<evidence type="ECO:0000256" key="4">
    <source>
        <dbReference type="SAM" id="MobiDB-lite"/>
    </source>
</evidence>
<dbReference type="SUPFAM" id="SSF53383">
    <property type="entry name" value="PLP-dependent transferases"/>
    <property type="match status" value="1"/>
</dbReference>
<dbReference type="Pfam" id="PF01053">
    <property type="entry name" value="Cys_Met_Meta_PP"/>
    <property type="match status" value="1"/>
</dbReference>
<feature type="region of interest" description="Disordered" evidence="4">
    <location>
        <begin position="1"/>
        <end position="24"/>
    </location>
</feature>
<dbReference type="GO" id="GO:0030170">
    <property type="term" value="F:pyridoxal phosphate binding"/>
    <property type="evidence" value="ECO:0007669"/>
    <property type="project" value="InterPro"/>
</dbReference>
<organism evidence="5 6">
    <name type="scientific">Anthostomella pinea</name>
    <dbReference type="NCBI Taxonomy" id="933095"/>
    <lineage>
        <taxon>Eukaryota</taxon>
        <taxon>Fungi</taxon>
        <taxon>Dikarya</taxon>
        <taxon>Ascomycota</taxon>
        <taxon>Pezizomycotina</taxon>
        <taxon>Sordariomycetes</taxon>
        <taxon>Xylariomycetidae</taxon>
        <taxon>Xylariales</taxon>
        <taxon>Xylariaceae</taxon>
        <taxon>Anthostomella</taxon>
    </lineage>
</organism>
<reference evidence="5" key="1">
    <citation type="submission" date="2023-10" db="EMBL/GenBank/DDBJ databases">
        <authorList>
            <person name="Hackl T."/>
        </authorList>
    </citation>
    <scope>NUCLEOTIDE SEQUENCE</scope>
</reference>
<dbReference type="PANTHER" id="PTHR42699">
    <property type="match status" value="1"/>
</dbReference>
<keyword evidence="2 3" id="KW-0663">Pyridoxal phosphate</keyword>
<keyword evidence="6" id="KW-1185">Reference proteome</keyword>
<dbReference type="InterPro" id="IPR015424">
    <property type="entry name" value="PyrdxlP-dep_Trfase"/>
</dbReference>
<accession>A0AAI8VAD6</accession>
<dbReference type="Gene3D" id="3.40.640.10">
    <property type="entry name" value="Type I PLP-dependent aspartate aminotransferase-like (Major domain)"/>
    <property type="match status" value="1"/>
</dbReference>
<proteinExistence type="inferred from homology"/>
<dbReference type="PANTHER" id="PTHR42699:SF1">
    <property type="entry name" value="CYSTATHIONINE GAMMA-SYNTHASE-RELATED"/>
    <property type="match status" value="1"/>
</dbReference>
<dbReference type="InterPro" id="IPR015421">
    <property type="entry name" value="PyrdxlP-dep_Trfase_major"/>
</dbReference>
<comment type="similarity">
    <text evidence="3">Belongs to the trans-sulfuration enzymes family.</text>
</comment>
<dbReference type="Gene3D" id="3.90.1150.10">
    <property type="entry name" value="Aspartate Aminotransferase, domain 1"/>
    <property type="match status" value="1"/>
</dbReference>
<sequence length="553" mass="60510">MSFPDPSQPEFGQSIPPHGPHAITTQGHGWEIMTRFRDGDLSLVSQMKSMYPRFGPFGHSSAATRAHATSAHRKDKDRLEANELRYHAVDIHGVRLYLVVFPMAKMMGALFMWQHAGLGFSTRFAESLLPHVDALTHLGEFSLGGSPPPPTYLPEGESHALLRKRIAGLMMRACVREYERPVVEDDVFLYQTGMAAITRFHHAVTTTRSGPVVVFGAVFHSTYHLFEESAGGVKHYGKCDGAEVDDFEKYLEGGGECSYVFTEFPSNPIMVCVNLMRLRKLADKHGFLLAADDTCASFCNIDLLPAADAVITSLTKSFSGYADVMAGSVVVNPNTPQRATLKHTLASRFHNQLFDGDAAHLLKNSDDYLPRSRIHNRNAAALAAYFAELAADPAVPVSRVWYPPHSPGSDTYLAAFRRKATPDFPAPGYGCLLSVEFDTVDCAIAFYDGLNFYQGPHLGAHLSIALAYTAMAYGKDNSEYHASYGLRPQQIRLSVGLEDEALLLRRCEEAVAKMVVKMGKKGDGEALAAEVERRVADDGDVKTGFDPIGGTGA</sequence>
<name>A0AAI8VAD6_9PEZI</name>
<evidence type="ECO:0000256" key="2">
    <source>
        <dbReference type="ARBA" id="ARBA00022898"/>
    </source>
</evidence>
<evidence type="ECO:0000256" key="3">
    <source>
        <dbReference type="RuleBase" id="RU362118"/>
    </source>
</evidence>
<evidence type="ECO:0000256" key="1">
    <source>
        <dbReference type="ARBA" id="ARBA00001933"/>
    </source>
</evidence>
<evidence type="ECO:0000313" key="5">
    <source>
        <dbReference type="EMBL" id="CAJ2501223.1"/>
    </source>
</evidence>
<comment type="caution">
    <text evidence="5">The sequence shown here is derived from an EMBL/GenBank/DDBJ whole genome shotgun (WGS) entry which is preliminary data.</text>
</comment>
<dbReference type="GO" id="GO:0003962">
    <property type="term" value="F:cystathionine gamma-synthase activity"/>
    <property type="evidence" value="ECO:0007669"/>
    <property type="project" value="TreeGrafter"/>
</dbReference>
<protein>
    <submittedName>
        <fullName evidence="5">Uu.00g040760.m01.CDS01</fullName>
    </submittedName>
</protein>
<dbReference type="InterPro" id="IPR000277">
    <property type="entry name" value="Cys/Met-Metab_PyrdxlP-dep_enz"/>
</dbReference>
<gene>
    <name evidence="5" type="ORF">KHLLAP_LOCUS1691</name>
</gene>
<evidence type="ECO:0000313" key="6">
    <source>
        <dbReference type="Proteomes" id="UP001295740"/>
    </source>
</evidence>
<comment type="cofactor">
    <cofactor evidence="1 3">
        <name>pyridoxal 5'-phosphate</name>
        <dbReference type="ChEBI" id="CHEBI:597326"/>
    </cofactor>
</comment>
<dbReference type="InterPro" id="IPR051750">
    <property type="entry name" value="Trans-sulfuration_enzymes"/>
</dbReference>
<dbReference type="GO" id="GO:0019346">
    <property type="term" value="P:transsulfuration"/>
    <property type="evidence" value="ECO:0007669"/>
    <property type="project" value="InterPro"/>
</dbReference>
<dbReference type="EMBL" id="CAUWAG010000003">
    <property type="protein sequence ID" value="CAJ2501223.1"/>
    <property type="molecule type" value="Genomic_DNA"/>
</dbReference>